<name>T1B622_9ZZZZ</name>
<dbReference type="PANTHER" id="PTHR43876">
    <property type="entry name" value="UBIQUINONE BIOSYNTHESIS MONOOXYGENASE COQ6, MITOCHONDRIAL"/>
    <property type="match status" value="1"/>
</dbReference>
<dbReference type="InterPro" id="IPR018168">
    <property type="entry name" value="Ubi_Hdrlase_CS"/>
</dbReference>
<dbReference type="GO" id="GO:0008681">
    <property type="term" value="F:2-octaprenyl-6-methoxyphenol hydroxylase activity"/>
    <property type="evidence" value="ECO:0007669"/>
    <property type="project" value="TreeGrafter"/>
</dbReference>
<reference evidence="2" key="1">
    <citation type="submission" date="2013-08" db="EMBL/GenBank/DDBJ databases">
        <authorList>
            <person name="Mendez C."/>
            <person name="Richter M."/>
            <person name="Ferrer M."/>
            <person name="Sanchez J."/>
        </authorList>
    </citation>
    <scope>NUCLEOTIDE SEQUENCE</scope>
</reference>
<dbReference type="Gene3D" id="3.50.50.60">
    <property type="entry name" value="FAD/NAD(P)-binding domain"/>
    <property type="match status" value="2"/>
</dbReference>
<dbReference type="InterPro" id="IPR002938">
    <property type="entry name" value="FAD-bd"/>
</dbReference>
<reference evidence="2" key="2">
    <citation type="journal article" date="2014" name="ISME J.">
        <title>Microbial stratification in low pH oxic and suboxic macroscopic growths along an acid mine drainage.</title>
        <authorList>
            <person name="Mendez-Garcia C."/>
            <person name="Mesa V."/>
            <person name="Sprenger R.R."/>
            <person name="Richter M."/>
            <person name="Diez M.S."/>
            <person name="Solano J."/>
            <person name="Bargiela R."/>
            <person name="Golyshina O.V."/>
            <person name="Manteca A."/>
            <person name="Ramos J.L."/>
            <person name="Gallego J.R."/>
            <person name="Llorente I."/>
            <person name="Martins Dos Santos V.A."/>
            <person name="Jensen O.N."/>
            <person name="Pelaez A.I."/>
            <person name="Sanchez J."/>
            <person name="Ferrer M."/>
        </authorList>
    </citation>
    <scope>NUCLEOTIDE SEQUENCE</scope>
</reference>
<evidence type="ECO:0000259" key="1">
    <source>
        <dbReference type="Pfam" id="PF01494"/>
    </source>
</evidence>
<dbReference type="EMBL" id="AUZX01005321">
    <property type="protein sequence ID" value="EQD68361.1"/>
    <property type="molecule type" value="Genomic_DNA"/>
</dbReference>
<accession>T1B622</accession>
<dbReference type="Pfam" id="PF01494">
    <property type="entry name" value="FAD_binding_3"/>
    <property type="match status" value="1"/>
</dbReference>
<protein>
    <submittedName>
        <fullName evidence="2">2-octaprenyl-3-methyl-6-methoxy-1,4-benzoquinol hydroxylase</fullName>
    </submittedName>
</protein>
<sequence>MLVGNAAQGLHPVAGQGFNLGLRDAALLAEHIVAAGGDPGVPGLLDGYDRARAADRGGVVRFTDSLVKLFASRLPGVSVLRDLGLVLFDLSPPAKRALARVSLGIRRADAALGAGLDPDMSARTDWDVLVVGGGPVGACAAALLQRVAGKARRPLRVGLLEPARPTPPAADAPLDARVSAWSRASERILRAAGAWEHMAPQRISPYERMCVWPETVPARSPKVLVFDAAYAAEANLGVIAENRLAQCAALEAFAAAGGTILPEALSAVTIGEQGVEVRTGSSIERCRVLIGADGANSRVREAVGLFAHAQSYGQKAIVANVRTERPHERTAWQRFLRTGTLAFLPLADASSSIVWSVDEAVAGELLAMDVPRFEKALLTASDGVLGAVRL</sequence>
<dbReference type="PRINTS" id="PR00420">
    <property type="entry name" value="RNGMNOXGNASE"/>
</dbReference>
<dbReference type="InterPro" id="IPR036188">
    <property type="entry name" value="FAD/NAD-bd_sf"/>
</dbReference>
<dbReference type="PANTHER" id="PTHR43876:SF7">
    <property type="entry name" value="UBIQUINONE BIOSYNTHESIS MONOOXYGENASE COQ6, MITOCHONDRIAL"/>
    <property type="match status" value="1"/>
</dbReference>
<evidence type="ECO:0000313" key="2">
    <source>
        <dbReference type="EMBL" id="EQD68361.1"/>
    </source>
</evidence>
<dbReference type="PROSITE" id="PS01304">
    <property type="entry name" value="UBIH"/>
    <property type="match status" value="1"/>
</dbReference>
<proteinExistence type="predicted"/>
<dbReference type="SUPFAM" id="SSF51905">
    <property type="entry name" value="FAD/NAD(P)-binding domain"/>
    <property type="match status" value="2"/>
</dbReference>
<dbReference type="GO" id="GO:0071949">
    <property type="term" value="F:FAD binding"/>
    <property type="evidence" value="ECO:0007669"/>
    <property type="project" value="InterPro"/>
</dbReference>
<dbReference type="AlphaFoldDB" id="T1B622"/>
<feature type="domain" description="FAD-binding" evidence="1">
    <location>
        <begin position="2"/>
        <end position="62"/>
    </location>
</feature>
<gene>
    <name evidence="2" type="ORF">B1A_07386</name>
</gene>
<feature type="non-terminal residue" evidence="2">
    <location>
        <position position="390"/>
    </location>
</feature>
<dbReference type="InterPro" id="IPR051205">
    <property type="entry name" value="UbiH/COQ6_monooxygenase"/>
</dbReference>
<comment type="caution">
    <text evidence="2">The sequence shown here is derived from an EMBL/GenBank/DDBJ whole genome shotgun (WGS) entry which is preliminary data.</text>
</comment>
<organism evidence="2">
    <name type="scientific">mine drainage metagenome</name>
    <dbReference type="NCBI Taxonomy" id="410659"/>
    <lineage>
        <taxon>unclassified sequences</taxon>
        <taxon>metagenomes</taxon>
        <taxon>ecological metagenomes</taxon>
    </lineage>
</organism>